<dbReference type="GO" id="GO:0004325">
    <property type="term" value="F:ferrochelatase activity"/>
    <property type="evidence" value="ECO:0007669"/>
    <property type="project" value="UniProtKB-UniRule"/>
</dbReference>
<evidence type="ECO:0000256" key="10">
    <source>
        <dbReference type="RuleBase" id="RU000607"/>
    </source>
</evidence>
<gene>
    <name evidence="9 11" type="primary">hemH</name>
    <name evidence="11" type="ORF">AFK76_05325</name>
</gene>
<dbReference type="Proteomes" id="UP000053030">
    <property type="component" value="Unassembled WGS sequence"/>
</dbReference>
<keyword evidence="7 9" id="KW-0627">Porphyrin biosynthesis</keyword>
<evidence type="ECO:0000256" key="4">
    <source>
        <dbReference type="ARBA" id="ARBA00023004"/>
    </source>
</evidence>
<dbReference type="FunFam" id="3.40.50.1400:FF:000002">
    <property type="entry name" value="Ferrochelatase"/>
    <property type="match status" value="1"/>
</dbReference>
<dbReference type="InterPro" id="IPR033659">
    <property type="entry name" value="Ferrochelatase_N"/>
</dbReference>
<dbReference type="UniPathway" id="UPA00252">
    <property type="reaction ID" value="UER00325"/>
</dbReference>
<dbReference type="GO" id="GO:0005737">
    <property type="term" value="C:cytoplasm"/>
    <property type="evidence" value="ECO:0007669"/>
    <property type="project" value="UniProtKB-SubCell"/>
</dbReference>
<keyword evidence="5 9" id="KW-0350">Heme biosynthesis</keyword>
<protein>
    <recommendedName>
        <fullName evidence="9 10">Ferrochelatase</fullName>
        <ecNumber evidence="9 10">4.98.1.1</ecNumber>
    </recommendedName>
    <alternativeName>
        <fullName evidence="9">Heme synthase</fullName>
    </alternativeName>
    <alternativeName>
        <fullName evidence="9">Protoheme ferro-lyase</fullName>
    </alternativeName>
</protein>
<dbReference type="Pfam" id="PF00762">
    <property type="entry name" value="Ferrochelatase"/>
    <property type="match status" value="1"/>
</dbReference>
<keyword evidence="12" id="KW-1185">Reference proteome</keyword>
<evidence type="ECO:0000256" key="5">
    <source>
        <dbReference type="ARBA" id="ARBA00023133"/>
    </source>
</evidence>
<comment type="pathway">
    <text evidence="9 10">Porphyrin-containing compound metabolism; protoheme biosynthesis; protoheme from protoporphyrin-IX: step 1/1.</text>
</comment>
<dbReference type="EC" id="4.98.1.1" evidence="9 10"/>
<evidence type="ECO:0000256" key="8">
    <source>
        <dbReference type="ARBA" id="ARBA00024536"/>
    </source>
</evidence>
<dbReference type="AlphaFoldDB" id="A0A837NFG1"/>
<dbReference type="InterPro" id="IPR033644">
    <property type="entry name" value="Ferrochelatase_C"/>
</dbReference>
<evidence type="ECO:0000256" key="7">
    <source>
        <dbReference type="ARBA" id="ARBA00023244"/>
    </source>
</evidence>
<dbReference type="Gene3D" id="3.40.50.1400">
    <property type="match status" value="2"/>
</dbReference>
<evidence type="ECO:0000313" key="12">
    <source>
        <dbReference type="Proteomes" id="UP000053030"/>
    </source>
</evidence>
<dbReference type="InterPro" id="IPR019772">
    <property type="entry name" value="Ferrochelatase_AS"/>
</dbReference>
<comment type="catalytic activity">
    <reaction evidence="8">
        <text>Fe-coproporphyrin III + 2 H(+) = coproporphyrin III + Fe(2+)</text>
        <dbReference type="Rhea" id="RHEA:49572"/>
        <dbReference type="ChEBI" id="CHEBI:15378"/>
        <dbReference type="ChEBI" id="CHEBI:29033"/>
        <dbReference type="ChEBI" id="CHEBI:68438"/>
        <dbReference type="ChEBI" id="CHEBI:131725"/>
        <dbReference type="EC" id="4.99.1.9"/>
    </reaction>
    <physiologicalReaction direction="right-to-left" evidence="8">
        <dbReference type="Rhea" id="RHEA:49574"/>
    </physiologicalReaction>
</comment>
<sequence>MKYRGSPAFSHRQADKIGVLVTNLGTPEAPTKKALKPYLKEFLSDPRVVEVPRLLWSLILNGVILRIRPKRSAEAYKTVWTDRGSPLLFHTEDQAKGIEAKLKETWGEDIVVDFAMRYGSPAISEAVERMMQKGVRKLLVLPLYPQYSASTTASTFDALAKDFTQRRWLPELRFVTHYHDYPPFIEAAAKRIERHWNEHGRADKLLFSYHGIPLRYLKNGDPYHCECYKTSRLLAERLGLNQDEYLTTFQSRFGREEWLQPYTDMTMKALPKKGVKSVQVFCPGFSADCLETIEEIGEENREYFMENGGERYEYISALNAEPDHIDALTELVNTHLQGWSVEEVNEQRQELANKVEKQTLPYSEKGQ</sequence>
<keyword evidence="4 9" id="KW-0408">Iron</keyword>
<dbReference type="HAMAP" id="MF_00323">
    <property type="entry name" value="Ferrochelatase"/>
    <property type="match status" value="1"/>
</dbReference>
<evidence type="ECO:0000256" key="3">
    <source>
        <dbReference type="ARBA" id="ARBA00022723"/>
    </source>
</evidence>
<dbReference type="PANTHER" id="PTHR11108:SF1">
    <property type="entry name" value="FERROCHELATASE, MITOCHONDRIAL"/>
    <property type="match status" value="1"/>
</dbReference>
<name>A0A837NFG1_9GAMM</name>
<dbReference type="GO" id="GO:0006783">
    <property type="term" value="P:heme biosynthetic process"/>
    <property type="evidence" value="ECO:0007669"/>
    <property type="project" value="UniProtKB-UniRule"/>
</dbReference>
<accession>A0A837NFG1</accession>
<organism evidence="11 12">
    <name type="scientific">Idiomarina zobellii</name>
    <dbReference type="NCBI Taxonomy" id="86103"/>
    <lineage>
        <taxon>Bacteria</taxon>
        <taxon>Pseudomonadati</taxon>
        <taxon>Pseudomonadota</taxon>
        <taxon>Gammaproteobacteria</taxon>
        <taxon>Alteromonadales</taxon>
        <taxon>Idiomarinaceae</taxon>
        <taxon>Idiomarina</taxon>
    </lineage>
</organism>
<evidence type="ECO:0000256" key="1">
    <source>
        <dbReference type="ARBA" id="ARBA00007718"/>
    </source>
</evidence>
<comment type="catalytic activity">
    <reaction evidence="9 10">
        <text>heme b + 2 H(+) = protoporphyrin IX + Fe(2+)</text>
        <dbReference type="Rhea" id="RHEA:22584"/>
        <dbReference type="ChEBI" id="CHEBI:15378"/>
        <dbReference type="ChEBI" id="CHEBI:29033"/>
        <dbReference type="ChEBI" id="CHEBI:57306"/>
        <dbReference type="ChEBI" id="CHEBI:60344"/>
        <dbReference type="EC" id="4.98.1.1"/>
    </reaction>
</comment>
<evidence type="ECO:0000256" key="9">
    <source>
        <dbReference type="HAMAP-Rule" id="MF_00323"/>
    </source>
</evidence>
<evidence type="ECO:0000256" key="2">
    <source>
        <dbReference type="ARBA" id="ARBA00022490"/>
    </source>
</evidence>
<evidence type="ECO:0000256" key="6">
    <source>
        <dbReference type="ARBA" id="ARBA00023239"/>
    </source>
</evidence>
<comment type="similarity">
    <text evidence="1 9 10">Belongs to the ferrochelatase family.</text>
</comment>
<keyword evidence="2 9" id="KW-0963">Cytoplasm</keyword>
<comment type="caution">
    <text evidence="11">The sequence shown here is derived from an EMBL/GenBank/DDBJ whole genome shotgun (WGS) entry which is preliminary data.</text>
</comment>
<dbReference type="SUPFAM" id="SSF53800">
    <property type="entry name" value="Chelatase"/>
    <property type="match status" value="1"/>
</dbReference>
<dbReference type="CDD" id="cd00419">
    <property type="entry name" value="Ferrochelatase_C"/>
    <property type="match status" value="1"/>
</dbReference>
<dbReference type="PANTHER" id="PTHR11108">
    <property type="entry name" value="FERROCHELATASE"/>
    <property type="match status" value="1"/>
</dbReference>
<dbReference type="InterPro" id="IPR001015">
    <property type="entry name" value="Ferrochelatase"/>
</dbReference>
<feature type="binding site" evidence="9">
    <location>
        <position position="210"/>
    </location>
    <ligand>
        <name>Fe(2+)</name>
        <dbReference type="ChEBI" id="CHEBI:29033"/>
    </ligand>
</feature>
<keyword evidence="6 9" id="KW-0456">Lyase</keyword>
<comment type="function">
    <text evidence="9 10">Catalyzes the ferrous insertion into protoporphyrin IX.</text>
</comment>
<dbReference type="GO" id="GO:0046872">
    <property type="term" value="F:metal ion binding"/>
    <property type="evidence" value="ECO:0007669"/>
    <property type="project" value="UniProtKB-KW"/>
</dbReference>
<feature type="binding site" evidence="9">
    <location>
        <position position="291"/>
    </location>
    <ligand>
        <name>Fe(2+)</name>
        <dbReference type="ChEBI" id="CHEBI:29033"/>
    </ligand>
</feature>
<dbReference type="RefSeq" id="WP_053953272.1">
    <property type="nucleotide sequence ID" value="NZ_FNCB01000005.1"/>
</dbReference>
<dbReference type="OrthoDB" id="9809741at2"/>
<dbReference type="EMBL" id="LHSG01000004">
    <property type="protein sequence ID" value="KPD23956.1"/>
    <property type="molecule type" value="Genomic_DNA"/>
</dbReference>
<dbReference type="NCBIfam" id="TIGR00109">
    <property type="entry name" value="hemH"/>
    <property type="match status" value="1"/>
</dbReference>
<comment type="subcellular location">
    <subcellularLocation>
        <location evidence="9 10">Cytoplasm</location>
    </subcellularLocation>
</comment>
<evidence type="ECO:0000313" key="11">
    <source>
        <dbReference type="EMBL" id="KPD23956.1"/>
    </source>
</evidence>
<keyword evidence="3 9" id="KW-0479">Metal-binding</keyword>
<proteinExistence type="inferred from homology"/>
<dbReference type="PROSITE" id="PS00534">
    <property type="entry name" value="FERROCHELATASE"/>
    <property type="match status" value="1"/>
</dbReference>
<reference evidence="11 12" key="1">
    <citation type="submission" date="2015-08" db="EMBL/GenBank/DDBJ databases">
        <title>Genome sequencing and assembly of the deep-sea bacterium Idiomarina zobellii.</title>
        <authorList>
            <person name="Mithoefer S.D."/>
            <person name="Rheaume B.A."/>
            <person name="MacLea K.S."/>
        </authorList>
    </citation>
    <scope>NUCLEOTIDE SEQUENCE [LARGE SCALE GENOMIC DNA]</scope>
    <source>
        <strain evidence="11 12">KMM 231</strain>
    </source>
</reference>
<dbReference type="CDD" id="cd03411">
    <property type="entry name" value="Ferrochelatase_N"/>
    <property type="match status" value="1"/>
</dbReference>